<sequence>MSARLTLHFDKFIISVLIKIYKKTRKMALPILVVDDSALARKVLIRALPEDWDVEVSQASSGEEALAAYRAGHASVMFLDLTMPGLTGFDVLETLRREELNTFVIVVSADVQQEAKARVKANGAIAFVEKPVSREKLVPILREYGLYA</sequence>
<organism evidence="4 5">
    <name type="scientific">Crenobacter oryzisoli</name>
    <dbReference type="NCBI Taxonomy" id="3056844"/>
    <lineage>
        <taxon>Bacteria</taxon>
        <taxon>Pseudomonadati</taxon>
        <taxon>Pseudomonadota</taxon>
        <taxon>Betaproteobacteria</taxon>
        <taxon>Neisseriales</taxon>
        <taxon>Neisseriaceae</taxon>
        <taxon>Crenobacter</taxon>
    </lineage>
</organism>
<gene>
    <name evidence="4" type="ORF">QU481_16205</name>
</gene>
<keyword evidence="1 2" id="KW-0597">Phosphoprotein</keyword>
<dbReference type="PANTHER" id="PTHR44591:SF24">
    <property type="entry name" value="PROTEIN-GLUTAMATE METHYLESTERASE_PROTEIN-GLUTAMINE GLUTAMINASE 1"/>
    <property type="match status" value="1"/>
</dbReference>
<dbReference type="CDD" id="cd17593">
    <property type="entry name" value="REC_CheC-like"/>
    <property type="match status" value="1"/>
</dbReference>
<dbReference type="Pfam" id="PF00072">
    <property type="entry name" value="Response_reg"/>
    <property type="match status" value="1"/>
</dbReference>
<proteinExistence type="predicted"/>
<dbReference type="Gene3D" id="3.40.50.2300">
    <property type="match status" value="1"/>
</dbReference>
<dbReference type="SUPFAM" id="SSF52172">
    <property type="entry name" value="CheY-like"/>
    <property type="match status" value="1"/>
</dbReference>
<dbReference type="PROSITE" id="PS50110">
    <property type="entry name" value="RESPONSE_REGULATORY"/>
    <property type="match status" value="1"/>
</dbReference>
<protein>
    <submittedName>
        <fullName evidence="4">Response regulator</fullName>
    </submittedName>
</protein>
<dbReference type="Proteomes" id="UP001168540">
    <property type="component" value="Unassembled WGS sequence"/>
</dbReference>
<dbReference type="EMBL" id="JAUEDK010000032">
    <property type="protein sequence ID" value="MDN0076417.1"/>
    <property type="molecule type" value="Genomic_DNA"/>
</dbReference>
<dbReference type="InterPro" id="IPR011006">
    <property type="entry name" value="CheY-like_superfamily"/>
</dbReference>
<dbReference type="RefSeq" id="WP_289831071.1">
    <property type="nucleotide sequence ID" value="NZ_JAUEDK010000032.1"/>
</dbReference>
<feature type="modified residue" description="4-aspartylphosphate" evidence="2">
    <location>
        <position position="80"/>
    </location>
</feature>
<accession>A0ABT7XRK9</accession>
<dbReference type="SMART" id="SM00448">
    <property type="entry name" value="REC"/>
    <property type="match status" value="1"/>
</dbReference>
<evidence type="ECO:0000313" key="5">
    <source>
        <dbReference type="Proteomes" id="UP001168540"/>
    </source>
</evidence>
<evidence type="ECO:0000259" key="3">
    <source>
        <dbReference type="PROSITE" id="PS50110"/>
    </source>
</evidence>
<dbReference type="PANTHER" id="PTHR44591">
    <property type="entry name" value="STRESS RESPONSE REGULATOR PROTEIN 1"/>
    <property type="match status" value="1"/>
</dbReference>
<keyword evidence="5" id="KW-1185">Reference proteome</keyword>
<evidence type="ECO:0000313" key="4">
    <source>
        <dbReference type="EMBL" id="MDN0076417.1"/>
    </source>
</evidence>
<dbReference type="InterPro" id="IPR001789">
    <property type="entry name" value="Sig_transdc_resp-reg_receiver"/>
</dbReference>
<name>A0ABT7XRK9_9NEIS</name>
<evidence type="ECO:0000256" key="2">
    <source>
        <dbReference type="PROSITE-ProRule" id="PRU00169"/>
    </source>
</evidence>
<evidence type="ECO:0000256" key="1">
    <source>
        <dbReference type="ARBA" id="ARBA00022553"/>
    </source>
</evidence>
<comment type="caution">
    <text evidence="4">The sequence shown here is derived from an EMBL/GenBank/DDBJ whole genome shotgun (WGS) entry which is preliminary data.</text>
</comment>
<feature type="domain" description="Response regulatory" evidence="3">
    <location>
        <begin position="30"/>
        <end position="145"/>
    </location>
</feature>
<reference evidence="4" key="1">
    <citation type="submission" date="2023-06" db="EMBL/GenBank/DDBJ databases">
        <authorList>
            <person name="Zhang S."/>
        </authorList>
    </citation>
    <scope>NUCLEOTIDE SEQUENCE</scope>
    <source>
        <strain evidence="4">SG2303</strain>
    </source>
</reference>
<dbReference type="InterPro" id="IPR050595">
    <property type="entry name" value="Bact_response_regulator"/>
</dbReference>